<keyword evidence="9" id="KW-0805">Transcription regulation</keyword>
<comment type="caution">
    <text evidence="21">The sequence shown here is derived from an EMBL/GenBank/DDBJ whole genome shotgun (WGS) entry which is preliminary data.</text>
</comment>
<evidence type="ECO:0000256" key="1">
    <source>
        <dbReference type="ARBA" id="ARBA00004191"/>
    </source>
</evidence>
<evidence type="ECO:0000256" key="2">
    <source>
        <dbReference type="ARBA" id="ARBA00004271"/>
    </source>
</evidence>
<keyword evidence="6" id="KW-0964">Secreted</keyword>
<evidence type="ECO:0000256" key="4">
    <source>
        <dbReference type="ARBA" id="ARBA00022512"/>
    </source>
</evidence>
<evidence type="ECO:0000256" key="11">
    <source>
        <dbReference type="ARBA" id="ARBA00023157"/>
    </source>
</evidence>
<evidence type="ECO:0000259" key="19">
    <source>
        <dbReference type="PROSITE" id="PS51005"/>
    </source>
</evidence>
<evidence type="ECO:0000256" key="10">
    <source>
        <dbReference type="ARBA" id="ARBA00023125"/>
    </source>
</evidence>
<evidence type="ECO:0000256" key="16">
    <source>
        <dbReference type="ARBA" id="ARBA00023316"/>
    </source>
</evidence>
<keyword evidence="11" id="KW-1015">Disulfide bond</keyword>
<dbReference type="InterPro" id="IPR016455">
    <property type="entry name" value="XTH"/>
</dbReference>
<keyword evidence="8" id="KW-0378">Hydrolase</keyword>
<organism evidence="21 22">
    <name type="scientific">Xanthoceras sorbifolium</name>
    <dbReference type="NCBI Taxonomy" id="99658"/>
    <lineage>
        <taxon>Eukaryota</taxon>
        <taxon>Viridiplantae</taxon>
        <taxon>Streptophyta</taxon>
        <taxon>Embryophyta</taxon>
        <taxon>Tracheophyta</taxon>
        <taxon>Spermatophyta</taxon>
        <taxon>Magnoliopsida</taxon>
        <taxon>eudicotyledons</taxon>
        <taxon>Gunneridae</taxon>
        <taxon>Pentapetalae</taxon>
        <taxon>rosids</taxon>
        <taxon>malvids</taxon>
        <taxon>Sapindales</taxon>
        <taxon>Sapindaceae</taxon>
        <taxon>Xanthoceroideae</taxon>
        <taxon>Xanthoceras</taxon>
    </lineage>
</organism>
<evidence type="ECO:0000256" key="6">
    <source>
        <dbReference type="ARBA" id="ARBA00022525"/>
    </source>
</evidence>
<evidence type="ECO:0000259" key="20">
    <source>
        <dbReference type="PROSITE" id="PS51762"/>
    </source>
</evidence>
<dbReference type="InterPro" id="IPR010713">
    <property type="entry name" value="XET_C"/>
</dbReference>
<dbReference type="Proteomes" id="UP000827721">
    <property type="component" value="Unassembled WGS sequence"/>
</dbReference>
<feature type="compositionally biased region" description="Polar residues" evidence="18">
    <location>
        <begin position="507"/>
        <end position="533"/>
    </location>
</feature>
<feature type="region of interest" description="Disordered" evidence="18">
    <location>
        <begin position="478"/>
        <end position="533"/>
    </location>
</feature>
<reference evidence="21 22" key="1">
    <citation type="submission" date="2021-02" db="EMBL/GenBank/DDBJ databases">
        <title>Plant Genome Project.</title>
        <authorList>
            <person name="Zhang R.-G."/>
        </authorList>
    </citation>
    <scope>NUCLEOTIDE SEQUENCE [LARGE SCALE GENOMIC DNA]</scope>
    <source>
        <tissue evidence="21">Leaves</tissue>
    </source>
</reference>
<dbReference type="InterPro" id="IPR008263">
    <property type="entry name" value="GH16_AS"/>
</dbReference>
<accession>A0ABQ8HYD4</accession>
<dbReference type="CDD" id="cd02176">
    <property type="entry name" value="GH16_XET"/>
    <property type="match status" value="1"/>
</dbReference>
<dbReference type="Pfam" id="PF00722">
    <property type="entry name" value="Glyco_hydro_16"/>
    <property type="match status" value="1"/>
</dbReference>
<keyword evidence="15" id="KW-0326">Glycosidase</keyword>
<keyword evidence="22" id="KW-1185">Reference proteome</keyword>
<evidence type="ECO:0000256" key="18">
    <source>
        <dbReference type="SAM" id="MobiDB-lite"/>
    </source>
</evidence>
<feature type="domain" description="NAC" evidence="19">
    <location>
        <begin position="49"/>
        <end position="202"/>
    </location>
</feature>
<keyword evidence="16" id="KW-0961">Cell wall biogenesis/degradation</keyword>
<keyword evidence="7" id="KW-0808">Transferase</keyword>
<comment type="catalytic activity">
    <reaction evidence="17">
        <text>breaks a beta-(1-&gt;4) bond in the backbone of a xyloglucan and transfers the xyloglucanyl segment on to O-4 of the non-reducing terminal glucose residue of an acceptor, which can be a xyloglucan or an oligosaccharide of xyloglucan.</text>
        <dbReference type="EC" id="2.4.1.207"/>
    </reaction>
</comment>
<dbReference type="PROSITE" id="PS51005">
    <property type="entry name" value="NAC"/>
    <property type="match status" value="1"/>
</dbReference>
<dbReference type="InterPro" id="IPR044791">
    <property type="entry name" value="Beta-glucanase/XTH"/>
</dbReference>
<dbReference type="Gene3D" id="2.170.150.80">
    <property type="entry name" value="NAC domain"/>
    <property type="match status" value="1"/>
</dbReference>
<gene>
    <name evidence="21" type="ORF">JRO89_XS06G0152300</name>
</gene>
<evidence type="ECO:0000256" key="13">
    <source>
        <dbReference type="ARBA" id="ARBA00023180"/>
    </source>
</evidence>
<evidence type="ECO:0000256" key="5">
    <source>
        <dbReference type="ARBA" id="ARBA00022523"/>
    </source>
</evidence>
<dbReference type="SUPFAM" id="SSF101941">
    <property type="entry name" value="NAC domain"/>
    <property type="match status" value="1"/>
</dbReference>
<evidence type="ECO:0000256" key="12">
    <source>
        <dbReference type="ARBA" id="ARBA00023163"/>
    </source>
</evidence>
<dbReference type="InterPro" id="IPR003441">
    <property type="entry name" value="NAC-dom"/>
</dbReference>
<evidence type="ECO:0000256" key="8">
    <source>
        <dbReference type="ARBA" id="ARBA00022801"/>
    </source>
</evidence>
<evidence type="ECO:0000256" key="17">
    <source>
        <dbReference type="ARBA" id="ARBA00034022"/>
    </source>
</evidence>
<evidence type="ECO:0000313" key="21">
    <source>
        <dbReference type="EMBL" id="KAH7569375.1"/>
    </source>
</evidence>
<dbReference type="SUPFAM" id="SSF49899">
    <property type="entry name" value="Concanavalin A-like lectins/glucanases"/>
    <property type="match status" value="1"/>
</dbReference>
<dbReference type="InterPro" id="IPR036093">
    <property type="entry name" value="NAC_dom_sf"/>
</dbReference>
<dbReference type="EMBL" id="JAFEMO010000006">
    <property type="protein sequence ID" value="KAH7569375.1"/>
    <property type="molecule type" value="Genomic_DNA"/>
</dbReference>
<evidence type="ECO:0000256" key="7">
    <source>
        <dbReference type="ARBA" id="ARBA00022679"/>
    </source>
</evidence>
<feature type="region of interest" description="Disordered" evidence="18">
    <location>
        <begin position="1"/>
        <end position="20"/>
    </location>
</feature>
<feature type="domain" description="GH16" evidence="20">
    <location>
        <begin position="485"/>
        <end position="723"/>
    </location>
</feature>
<evidence type="ECO:0000256" key="3">
    <source>
        <dbReference type="ARBA" id="ARBA00012152"/>
    </source>
</evidence>
<name>A0ABQ8HYD4_9ROSI</name>
<dbReference type="Pfam" id="PF02365">
    <property type="entry name" value="NAM"/>
    <property type="match status" value="1"/>
</dbReference>
<keyword evidence="13" id="KW-0325">Glycoprotein</keyword>
<evidence type="ECO:0000256" key="14">
    <source>
        <dbReference type="ARBA" id="ARBA00023242"/>
    </source>
</evidence>
<dbReference type="EC" id="2.4.1.207" evidence="3"/>
<proteinExistence type="predicted"/>
<comment type="subcellular location">
    <subcellularLocation>
        <location evidence="1">Secreted</location>
        <location evidence="1">Cell wall</location>
    </subcellularLocation>
    <subcellularLocation>
        <location evidence="2">Secreted</location>
        <location evidence="2">Extracellular space</location>
        <location evidence="2">Apoplast</location>
    </subcellularLocation>
</comment>
<dbReference type="Pfam" id="PF06955">
    <property type="entry name" value="XET_C"/>
    <property type="match status" value="1"/>
</dbReference>
<dbReference type="InterPro" id="IPR013320">
    <property type="entry name" value="ConA-like_dom_sf"/>
</dbReference>
<dbReference type="Gene3D" id="2.60.120.200">
    <property type="match status" value="1"/>
</dbReference>
<keyword evidence="12" id="KW-0804">Transcription</keyword>
<evidence type="ECO:0000256" key="15">
    <source>
        <dbReference type="ARBA" id="ARBA00023295"/>
    </source>
</evidence>
<feature type="compositionally biased region" description="Low complexity" evidence="18">
    <location>
        <begin position="478"/>
        <end position="499"/>
    </location>
</feature>
<keyword evidence="14" id="KW-0539">Nucleus</keyword>
<dbReference type="InterPro" id="IPR000757">
    <property type="entry name" value="Beta-glucanase-like"/>
</dbReference>
<evidence type="ECO:0000313" key="22">
    <source>
        <dbReference type="Proteomes" id="UP000827721"/>
    </source>
</evidence>
<dbReference type="PROSITE" id="PS51762">
    <property type="entry name" value="GH16_2"/>
    <property type="match status" value="1"/>
</dbReference>
<dbReference type="PANTHER" id="PTHR31062">
    <property type="entry name" value="XYLOGLUCAN ENDOTRANSGLUCOSYLASE/HYDROLASE PROTEIN 8-RELATED"/>
    <property type="match status" value="1"/>
</dbReference>
<keyword evidence="4" id="KW-0134">Cell wall</keyword>
<keyword evidence="10" id="KW-0238">DNA-binding</keyword>
<dbReference type="PROSITE" id="PS01034">
    <property type="entry name" value="GH16_1"/>
    <property type="match status" value="1"/>
</dbReference>
<evidence type="ECO:0000256" key="9">
    <source>
        <dbReference type="ARBA" id="ARBA00023015"/>
    </source>
</evidence>
<protein>
    <recommendedName>
        <fullName evidence="3">xyloglucan:xyloglucosyl transferase</fullName>
        <ecNumber evidence="3">2.4.1.207</ecNumber>
    </recommendedName>
</protein>
<keyword evidence="5" id="KW-0052">Apoplast</keyword>
<sequence length="794" mass="90176">MEDQQEDTNEVMTNPDAEYGGDDASSFFSGNVNTGHSQLQAYGDEGFEFPPGYRFEPHDYELVVDYLKPKILNLYVSPKVIQEVELYKFNPDQLAAMFEPHKGRVWYFFTPRERKYRNGLRPNRAAGQGFWKATGADKEIMYLNSKVGYRKALVFYMGKAPKGEKTDWIMHEYRLVEAPKRERAGDDDMRLDDWVLCRIYKKADKSSRGRTRAREVSDDEIEESVNIHQHHVSAVEYKVLPDEIEESVNTHQHYVSAVEYKVLPDEIEESVNTHQQHVSAVEYKVLPEESDSMRYRQSPQSMHRDRDGIILVENEVLPKETSMNCSLRGTGMPYSPTVHTSMNFTPTVHTSMNFTPTVHTSMNCSLQAPPSMNHSLQVTEMPQLNCQSLPAVPTSMNCSNLHQVSEMPHLNCQNGMPHLNCQSLSAVPQSRFHPFRQTSTMMHQMFPVHSNPRYQIPGFESYAHWNSVYQNSFAVMANPESSTPSSQSSASTPTSQSSENHVKAEPASSQPARQSAGSDMNNEQFDVPNDNNMFSSKDVDITWGDGRGNILNNGKLLTLSLDKASGSGLQSKNESLYGKFDMQLKLVPNNSAGTVTAYYLKSQGSSWDEIDFELLGNLSGDPYIVHTNVYTQSKGDREQQFYLWFDPTADFHTYSILWNPGHIVFYVDGRPIREFKNVEPFGVPYPKNQTMRMYSSLWNADDGATRGGLVKTDWSQAPFTASLRNFKANACTWSNGASSCTSNNNKPWFSQELDSASQKKLKWVQQNCMVYNYCSDTMRFPQGLPVECTVRTKK</sequence>